<feature type="transmembrane region" description="Helical" evidence="13">
    <location>
        <begin position="93"/>
        <end position="122"/>
    </location>
</feature>
<reference evidence="15" key="2">
    <citation type="submission" date="2025-08" db="UniProtKB">
        <authorList>
            <consortium name="Ensembl"/>
        </authorList>
    </citation>
    <scope>IDENTIFICATION</scope>
</reference>
<dbReference type="GO" id="GO:0019957">
    <property type="term" value="F:C-C chemokine binding"/>
    <property type="evidence" value="ECO:0007669"/>
    <property type="project" value="TreeGrafter"/>
</dbReference>
<dbReference type="GO" id="GO:0009897">
    <property type="term" value="C:external side of plasma membrane"/>
    <property type="evidence" value="ECO:0007669"/>
    <property type="project" value="TreeGrafter"/>
</dbReference>
<feature type="transmembrane region" description="Helical" evidence="13">
    <location>
        <begin position="238"/>
        <end position="259"/>
    </location>
</feature>
<evidence type="ECO:0000256" key="12">
    <source>
        <dbReference type="RuleBase" id="RU000688"/>
    </source>
</evidence>
<comment type="function">
    <text evidence="13">Receptor for angiotensin II, a vasoconstricting peptide, which acts as a key regulator of blood pressure and sodium retention by the kidney. The activated receptor in turn couples to G-alpha proteins G(q) and thus activates phospholipase C and increases the cytosolic Ca(2+) concentrations, which in turn triggers cellular responses such as stimulation of protein kinase C.</text>
</comment>
<evidence type="ECO:0000256" key="13">
    <source>
        <dbReference type="RuleBase" id="RU368058"/>
    </source>
</evidence>
<sequence length="359" mass="40517">EICGSLAETSDFNISINCTKSGRHSYIFIMIPVVYSFIFIVGFLGNIMVVLMIYKIMKLKTVANVFMLNLALADLSFLITLPLWAAYTAMGYRWLFGSILCKLTSGLITFNLYATIFLLSGLSIDRYLAIVRPMQSRPRRTVLYARITCILIWISAFFLSLHIMCYRDAILIKNLNITVCGLYDSSKLKEIALVNGLLKSILGFFIPLIIIITCYCLIGKTLVKAYQIQKSKYQSDEVLKMLVAIVAAFFICWVPHHIFNFMDVLVHSKVIQNCHVEDIIDTAMPFTICLAFLNSCLNPILYGFVGRNFRNNMKRLVKCLPPVAKSHSSLSTKISSLSYRGSESFHLTASKQTTPIGTH</sequence>
<evidence type="ECO:0000313" key="16">
    <source>
        <dbReference type="Proteomes" id="UP000694620"/>
    </source>
</evidence>
<feature type="transmembrane region" description="Helical" evidence="13">
    <location>
        <begin position="143"/>
        <end position="164"/>
    </location>
</feature>
<feature type="transmembrane region" description="Helical" evidence="13">
    <location>
        <begin position="283"/>
        <end position="305"/>
    </location>
</feature>
<proteinExistence type="inferred from homology"/>
<keyword evidence="3 12" id="KW-0812">Transmembrane</keyword>
<comment type="similarity">
    <text evidence="12">Belongs to the G-protein coupled receptor 1 family.</text>
</comment>
<dbReference type="GO" id="GO:0030593">
    <property type="term" value="P:neutrophil chemotaxis"/>
    <property type="evidence" value="ECO:0007669"/>
    <property type="project" value="TreeGrafter"/>
</dbReference>
<dbReference type="GO" id="GO:0007204">
    <property type="term" value="P:positive regulation of cytosolic calcium ion concentration"/>
    <property type="evidence" value="ECO:0007669"/>
    <property type="project" value="TreeGrafter"/>
</dbReference>
<dbReference type="GO" id="GO:0019722">
    <property type="term" value="P:calcium-mediated signaling"/>
    <property type="evidence" value="ECO:0007669"/>
    <property type="project" value="TreeGrafter"/>
</dbReference>
<keyword evidence="4 13" id="KW-1133">Transmembrane helix</keyword>
<dbReference type="Pfam" id="PF00001">
    <property type="entry name" value="7tm_1"/>
    <property type="match status" value="1"/>
</dbReference>
<dbReference type="InterPro" id="IPR000190">
    <property type="entry name" value="ATII_AT1_rcpt"/>
</dbReference>
<protein>
    <recommendedName>
        <fullName evidence="13">Type-1 angiotensin II receptor</fullName>
    </recommendedName>
</protein>
<keyword evidence="7" id="KW-1015">Disulfide bond</keyword>
<evidence type="ECO:0000256" key="9">
    <source>
        <dbReference type="ARBA" id="ARBA00023180"/>
    </source>
</evidence>
<evidence type="ECO:0000256" key="5">
    <source>
        <dbReference type="ARBA" id="ARBA00023040"/>
    </source>
</evidence>
<keyword evidence="2 13" id="KW-1003">Cell membrane</keyword>
<feature type="domain" description="G-protein coupled receptors family 1 profile" evidence="14">
    <location>
        <begin position="45"/>
        <end position="302"/>
    </location>
</feature>
<evidence type="ECO:0000256" key="1">
    <source>
        <dbReference type="ARBA" id="ARBA00004651"/>
    </source>
</evidence>
<dbReference type="InterPro" id="IPR000248">
    <property type="entry name" value="ATII_rcpt"/>
</dbReference>
<evidence type="ECO:0000256" key="4">
    <source>
        <dbReference type="ARBA" id="ARBA00022989"/>
    </source>
</evidence>
<dbReference type="PROSITE" id="PS00237">
    <property type="entry name" value="G_PROTEIN_RECEP_F1_1"/>
    <property type="match status" value="1"/>
</dbReference>
<reference evidence="15" key="1">
    <citation type="submission" date="2021-06" db="EMBL/GenBank/DDBJ databases">
        <authorList>
            <consortium name="Wellcome Sanger Institute Data Sharing"/>
        </authorList>
    </citation>
    <scope>NUCLEOTIDE SEQUENCE [LARGE SCALE GENOMIC DNA]</scope>
</reference>
<dbReference type="PANTHER" id="PTHR10489:SF956">
    <property type="entry name" value="TYPE-1 ANGIOTENSIN II RECEPTOR A"/>
    <property type="match status" value="1"/>
</dbReference>
<dbReference type="PANTHER" id="PTHR10489">
    <property type="entry name" value="CELL ADHESION MOLECULE"/>
    <property type="match status" value="1"/>
</dbReference>
<dbReference type="InterPro" id="IPR000276">
    <property type="entry name" value="GPCR_Rhodpsn"/>
</dbReference>
<keyword evidence="6 13" id="KW-0472">Membrane</keyword>
<evidence type="ECO:0000256" key="3">
    <source>
        <dbReference type="ARBA" id="ARBA00022692"/>
    </source>
</evidence>
<accession>A0A8C4XDE5</accession>
<keyword evidence="10 12" id="KW-0807">Transducer</keyword>
<dbReference type="GeneTree" id="ENSGT01130000278303"/>
<dbReference type="GO" id="GO:0006955">
    <property type="term" value="P:immune response"/>
    <property type="evidence" value="ECO:0007669"/>
    <property type="project" value="TreeGrafter"/>
</dbReference>
<dbReference type="Proteomes" id="UP000694620">
    <property type="component" value="Chromosome 2"/>
</dbReference>
<keyword evidence="8 12" id="KW-0675">Receptor</keyword>
<feature type="transmembrane region" description="Helical" evidence="13">
    <location>
        <begin position="26"/>
        <end position="54"/>
    </location>
</feature>
<evidence type="ECO:0000256" key="10">
    <source>
        <dbReference type="ARBA" id="ARBA00023224"/>
    </source>
</evidence>
<evidence type="ECO:0000256" key="2">
    <source>
        <dbReference type="ARBA" id="ARBA00022475"/>
    </source>
</evidence>
<dbReference type="Ensembl" id="ENSECRT00000023173.1">
    <property type="protein sequence ID" value="ENSECRP00000022686.1"/>
    <property type="gene ID" value="ENSECRG00000015345.1"/>
</dbReference>
<dbReference type="GO" id="GO:0001596">
    <property type="term" value="F:angiotensin type I receptor activity"/>
    <property type="evidence" value="ECO:0007669"/>
    <property type="project" value="UniProtKB-UniRule"/>
</dbReference>
<name>A0A8C4XDE5_ERPCA</name>
<reference evidence="15" key="3">
    <citation type="submission" date="2025-09" db="UniProtKB">
        <authorList>
            <consortium name="Ensembl"/>
        </authorList>
    </citation>
    <scope>IDENTIFICATION</scope>
</reference>
<dbReference type="FunFam" id="1.20.1070.10:FF:000088">
    <property type="entry name" value="Angiotensin II receptor type 1"/>
    <property type="match status" value="1"/>
</dbReference>
<keyword evidence="16" id="KW-1185">Reference proteome</keyword>
<dbReference type="Gene3D" id="1.20.1070.10">
    <property type="entry name" value="Rhodopsin 7-helix transmembrane proteins"/>
    <property type="match status" value="1"/>
</dbReference>
<feature type="transmembrane region" description="Helical" evidence="13">
    <location>
        <begin position="197"/>
        <end position="218"/>
    </location>
</feature>
<organism evidence="15 16">
    <name type="scientific">Erpetoichthys calabaricus</name>
    <name type="common">Rope fish</name>
    <name type="synonym">Calamoichthys calabaricus</name>
    <dbReference type="NCBI Taxonomy" id="27687"/>
    <lineage>
        <taxon>Eukaryota</taxon>
        <taxon>Metazoa</taxon>
        <taxon>Chordata</taxon>
        <taxon>Craniata</taxon>
        <taxon>Vertebrata</taxon>
        <taxon>Euteleostomi</taxon>
        <taxon>Actinopterygii</taxon>
        <taxon>Polypteriformes</taxon>
        <taxon>Polypteridae</taxon>
        <taxon>Erpetoichthys</taxon>
    </lineage>
</organism>
<gene>
    <name evidence="15" type="primary">AGTR1</name>
</gene>
<comment type="function">
    <text evidence="11">Receptor for angiotensin II, a vasoconstricting peptide, which acts as a key regulator of blood pressure and sodium retention by the kidney. The activated receptor in turn couples to G-alpha proteins G(q) (GNAQ, GNA11, GNA14 or GNA15) and thus activates phospholipase C and increases the cytosolic Ca(2+) concentrations, which in turn triggers cellular responses such as stimulation of protein kinase C.</text>
</comment>
<dbReference type="PRINTS" id="PR00635">
    <property type="entry name" value="ANGIOTENSN1R"/>
</dbReference>
<evidence type="ECO:0000256" key="8">
    <source>
        <dbReference type="ARBA" id="ARBA00023170"/>
    </source>
</evidence>
<dbReference type="GO" id="GO:0019229">
    <property type="term" value="P:regulation of vasoconstriction"/>
    <property type="evidence" value="ECO:0007669"/>
    <property type="project" value="UniProtKB-UniRule"/>
</dbReference>
<comment type="subcellular location">
    <subcellularLocation>
        <location evidence="1 13">Cell membrane</location>
        <topology evidence="1 13">Multi-pass membrane protein</topology>
    </subcellularLocation>
</comment>
<dbReference type="InterPro" id="IPR017452">
    <property type="entry name" value="GPCR_Rhodpsn_7TM"/>
</dbReference>
<dbReference type="SUPFAM" id="SSF81321">
    <property type="entry name" value="Family A G protein-coupled receptor-like"/>
    <property type="match status" value="1"/>
</dbReference>
<dbReference type="GO" id="GO:0004945">
    <property type="term" value="F:angiotensin type II receptor activity"/>
    <property type="evidence" value="ECO:0007669"/>
    <property type="project" value="UniProtKB-UniRule"/>
</dbReference>
<dbReference type="GO" id="GO:0016493">
    <property type="term" value="F:C-C chemokine receptor activity"/>
    <property type="evidence" value="ECO:0007669"/>
    <property type="project" value="TreeGrafter"/>
</dbReference>
<dbReference type="AlphaFoldDB" id="A0A8C4XDE5"/>
<evidence type="ECO:0000313" key="15">
    <source>
        <dbReference type="Ensembl" id="ENSECRP00000022686.1"/>
    </source>
</evidence>
<dbReference type="PROSITE" id="PS50262">
    <property type="entry name" value="G_PROTEIN_RECEP_F1_2"/>
    <property type="match status" value="1"/>
</dbReference>
<evidence type="ECO:0000256" key="11">
    <source>
        <dbReference type="ARBA" id="ARBA00046119"/>
    </source>
</evidence>
<keyword evidence="9" id="KW-0325">Glycoprotein</keyword>
<dbReference type="InterPro" id="IPR050119">
    <property type="entry name" value="CCR1-9-like"/>
</dbReference>
<evidence type="ECO:0000256" key="7">
    <source>
        <dbReference type="ARBA" id="ARBA00023157"/>
    </source>
</evidence>
<evidence type="ECO:0000256" key="6">
    <source>
        <dbReference type="ARBA" id="ARBA00023136"/>
    </source>
</evidence>
<dbReference type="PRINTS" id="PR00237">
    <property type="entry name" value="GPCRRHODOPSN"/>
</dbReference>
<dbReference type="PRINTS" id="PR00241">
    <property type="entry name" value="ANGIOTENSINR"/>
</dbReference>
<feature type="transmembrane region" description="Helical" evidence="13">
    <location>
        <begin position="66"/>
        <end position="87"/>
    </location>
</feature>
<evidence type="ECO:0000259" key="14">
    <source>
        <dbReference type="PROSITE" id="PS50262"/>
    </source>
</evidence>
<keyword evidence="5 12" id="KW-0297">G-protein coupled receptor</keyword>